<feature type="transmembrane region" description="Helical" evidence="1">
    <location>
        <begin position="54"/>
        <end position="74"/>
    </location>
</feature>
<reference evidence="2" key="1">
    <citation type="submission" date="2021-01" db="EMBL/GenBank/DDBJ databases">
        <title>Whole genome shotgun sequence of Actinoplanes nipponensis NBRC 14063.</title>
        <authorList>
            <person name="Komaki H."/>
            <person name="Tamura T."/>
        </authorList>
    </citation>
    <scope>NUCLEOTIDE SEQUENCE</scope>
    <source>
        <strain evidence="2">NBRC 14063</strain>
    </source>
</reference>
<organism evidence="2 3">
    <name type="scientific">Actinoplanes nipponensis</name>
    <dbReference type="NCBI Taxonomy" id="135950"/>
    <lineage>
        <taxon>Bacteria</taxon>
        <taxon>Bacillati</taxon>
        <taxon>Actinomycetota</taxon>
        <taxon>Actinomycetes</taxon>
        <taxon>Micromonosporales</taxon>
        <taxon>Micromonosporaceae</taxon>
        <taxon>Actinoplanes</taxon>
    </lineage>
</organism>
<gene>
    <name evidence="2" type="ORF">Ani05nite_41220</name>
</gene>
<sequence>MTGWETGRDAPSVDGMTDIDRNHPSAGRALAWTLLVLCTVGNLALSLYGGALVLHIALGVATVVCVAALVFTYLRRTR</sequence>
<dbReference type="EMBL" id="BOMQ01000051">
    <property type="protein sequence ID" value="GIE50588.1"/>
    <property type="molecule type" value="Genomic_DNA"/>
</dbReference>
<feature type="transmembrane region" description="Helical" evidence="1">
    <location>
        <begin position="29"/>
        <end position="48"/>
    </location>
</feature>
<dbReference type="Proteomes" id="UP000647172">
    <property type="component" value="Unassembled WGS sequence"/>
</dbReference>
<keyword evidence="1" id="KW-1133">Transmembrane helix</keyword>
<evidence type="ECO:0000313" key="2">
    <source>
        <dbReference type="EMBL" id="GIE50588.1"/>
    </source>
</evidence>
<accession>A0A919JJ44</accession>
<keyword evidence="3" id="KW-1185">Reference proteome</keyword>
<dbReference type="AlphaFoldDB" id="A0A919JJ44"/>
<comment type="caution">
    <text evidence="2">The sequence shown here is derived from an EMBL/GenBank/DDBJ whole genome shotgun (WGS) entry which is preliminary data.</text>
</comment>
<name>A0A919JJ44_9ACTN</name>
<evidence type="ECO:0000313" key="3">
    <source>
        <dbReference type="Proteomes" id="UP000647172"/>
    </source>
</evidence>
<protein>
    <submittedName>
        <fullName evidence="2">Uncharacterized protein</fullName>
    </submittedName>
</protein>
<keyword evidence="1" id="KW-0472">Membrane</keyword>
<evidence type="ECO:0000256" key="1">
    <source>
        <dbReference type="SAM" id="Phobius"/>
    </source>
</evidence>
<proteinExistence type="predicted"/>
<keyword evidence="1" id="KW-0812">Transmembrane</keyword>